<evidence type="ECO:0000313" key="9">
    <source>
        <dbReference type="Proteomes" id="UP000297299"/>
    </source>
</evidence>
<evidence type="ECO:0000313" key="8">
    <source>
        <dbReference type="EMBL" id="TEY68352.1"/>
    </source>
</evidence>
<evidence type="ECO:0000256" key="2">
    <source>
        <dbReference type="ARBA" id="ARBA00023230"/>
    </source>
</evidence>
<feature type="domain" description="UBX" evidence="7">
    <location>
        <begin position="276"/>
        <end position="357"/>
    </location>
</feature>
<dbReference type="GO" id="GO:0036503">
    <property type="term" value="P:ERAD pathway"/>
    <property type="evidence" value="ECO:0007669"/>
    <property type="project" value="TreeGrafter"/>
</dbReference>
<dbReference type="InterPro" id="IPR029071">
    <property type="entry name" value="Ubiquitin-like_domsf"/>
</dbReference>
<evidence type="ECO:0000259" key="7">
    <source>
        <dbReference type="PROSITE" id="PS50033"/>
    </source>
</evidence>
<protein>
    <recommendedName>
        <fullName evidence="4">UBX domain-containing protein 2</fullName>
    </recommendedName>
</protein>
<comment type="subunit">
    <text evidence="3">Directly interacts with VCP. Interacts with UBQLN1. Forms a complex with VCP and UBQLN1.</text>
</comment>
<name>A0A4Y8D553_9HELO</name>
<evidence type="ECO:0000256" key="6">
    <source>
        <dbReference type="SAM" id="MobiDB-lite"/>
    </source>
</evidence>
<dbReference type="SMART" id="SM00166">
    <property type="entry name" value="UBX"/>
    <property type="match status" value="1"/>
</dbReference>
<feature type="compositionally biased region" description="Basic and acidic residues" evidence="6">
    <location>
        <begin position="236"/>
        <end position="249"/>
    </location>
</feature>
<feature type="region of interest" description="Disordered" evidence="6">
    <location>
        <begin position="117"/>
        <end position="212"/>
    </location>
</feature>
<evidence type="ECO:0000256" key="1">
    <source>
        <dbReference type="ARBA" id="ARBA00004406"/>
    </source>
</evidence>
<evidence type="ECO:0000256" key="3">
    <source>
        <dbReference type="ARBA" id="ARBA00038812"/>
    </source>
</evidence>
<dbReference type="PANTHER" id="PTHR46424:SF1">
    <property type="entry name" value="UBX DOMAIN-CONTAINING PROTEIN 4"/>
    <property type="match status" value="1"/>
</dbReference>
<feature type="compositionally biased region" description="Basic and acidic residues" evidence="6">
    <location>
        <begin position="431"/>
        <end position="444"/>
    </location>
</feature>
<gene>
    <name evidence="8" type="ORF">BOTCAL_0119g00250</name>
</gene>
<dbReference type="InterPro" id="IPR001012">
    <property type="entry name" value="UBX_dom"/>
</dbReference>
<feature type="compositionally biased region" description="Polar residues" evidence="6">
    <location>
        <begin position="117"/>
        <end position="181"/>
    </location>
</feature>
<dbReference type="Pfam" id="PF23187">
    <property type="entry name" value="UBX7_N"/>
    <property type="match status" value="1"/>
</dbReference>
<accession>A0A4Y8D553</accession>
<dbReference type="GO" id="GO:0005789">
    <property type="term" value="C:endoplasmic reticulum membrane"/>
    <property type="evidence" value="ECO:0007669"/>
    <property type="project" value="UniProtKB-SubCell"/>
</dbReference>
<comment type="function">
    <text evidence="5">Involved in endoplasmic reticulum-associated protein degradation (ERAD). Acts as a platform to recruit both UBQLN1 and VCP to the ER during ERAD.</text>
</comment>
<proteinExistence type="predicted"/>
<dbReference type="Gene3D" id="3.10.20.90">
    <property type="entry name" value="Phosphatidylinositol 3-kinase Catalytic Subunit, Chain A, domain 1"/>
    <property type="match status" value="1"/>
</dbReference>
<feature type="compositionally biased region" description="Basic and acidic residues" evidence="6">
    <location>
        <begin position="182"/>
        <end position="202"/>
    </location>
</feature>
<keyword evidence="9" id="KW-1185">Reference proteome</keyword>
<feature type="compositionally biased region" description="Basic and acidic residues" evidence="6">
    <location>
        <begin position="453"/>
        <end position="463"/>
    </location>
</feature>
<keyword evidence="2" id="KW-0834">Unfolded protein response</keyword>
<dbReference type="OrthoDB" id="2445133at2759"/>
<organism evidence="8 9">
    <name type="scientific">Botryotinia calthae</name>
    <dbReference type="NCBI Taxonomy" id="38488"/>
    <lineage>
        <taxon>Eukaryota</taxon>
        <taxon>Fungi</taxon>
        <taxon>Dikarya</taxon>
        <taxon>Ascomycota</taxon>
        <taxon>Pezizomycotina</taxon>
        <taxon>Leotiomycetes</taxon>
        <taxon>Helotiales</taxon>
        <taxon>Sclerotiniaceae</taxon>
        <taxon>Botryotinia</taxon>
    </lineage>
</organism>
<reference evidence="8 9" key="1">
    <citation type="submission" date="2017-11" db="EMBL/GenBank/DDBJ databases">
        <title>Comparative genomics of Botrytis spp.</title>
        <authorList>
            <person name="Valero-Jimenez C.A."/>
            <person name="Tapia P."/>
            <person name="Veloso J."/>
            <person name="Silva-Moreno E."/>
            <person name="Staats M."/>
            <person name="Valdes J.H."/>
            <person name="Van Kan J.A.L."/>
        </authorList>
    </citation>
    <scope>NUCLEOTIDE SEQUENCE [LARGE SCALE GENOMIC DNA]</scope>
    <source>
        <strain evidence="8 9">MUCL2830</strain>
    </source>
</reference>
<dbReference type="PROSITE" id="PS50033">
    <property type="entry name" value="UBX"/>
    <property type="match status" value="1"/>
</dbReference>
<dbReference type="SUPFAM" id="SSF52833">
    <property type="entry name" value="Thioredoxin-like"/>
    <property type="match status" value="1"/>
</dbReference>
<dbReference type="InterPro" id="IPR036249">
    <property type="entry name" value="Thioredoxin-like_sf"/>
</dbReference>
<dbReference type="CDD" id="cd01767">
    <property type="entry name" value="UBX"/>
    <property type="match status" value="1"/>
</dbReference>
<sequence>MMAAAMFYTGDINSGISKALAESKLVACFVTNGNEESKLWEDDFLQDSELSSHLQERTVLLRLSAGSEEANYLAAIFPIPKAPTLVAIWNGELKEYLSAGISKDDFLVRFKKALESASSQRNVENDRTVSPNGTQALQNPEQRTTEGQSSGVLPTRNSNNGTTSASQSDYNNATGQPSTSSHPRDPRGKLPEDSKATAENHSKQRSQAAETVSYAAIQKKRQQEAREERARILALVESDKARRRNDAGRKPSRSNHGTEQPVASGDKDTSIPTTASKAQDCALQIRLFDGSSIRSRFPSTSTLSGDVRKWIDSQQKDDAPYIFKQVCTPLPNKTLSMTDESQHLASLGLSPSATLIIVPVQTYTSAYEATESSSILSRGIAAGYGLGAWGVSRVLTTLGGIVGSSAATSDTEQMVGSSASVGGGRASNLRTLRDQNDNDNHHELYNGNTLNFEPRRDDNDGQN</sequence>
<comment type="subcellular location">
    <subcellularLocation>
        <location evidence="1">Endoplasmic reticulum membrane</location>
        <topology evidence="1">Peripheral membrane protein</topology>
    </subcellularLocation>
</comment>
<dbReference type="Pfam" id="PF00789">
    <property type="entry name" value="UBX"/>
    <property type="match status" value="1"/>
</dbReference>
<evidence type="ECO:0000256" key="4">
    <source>
        <dbReference type="ARBA" id="ARBA00041575"/>
    </source>
</evidence>
<dbReference type="STRING" id="38488.A0A4Y8D553"/>
<evidence type="ECO:0000256" key="5">
    <source>
        <dbReference type="ARBA" id="ARBA00046062"/>
    </source>
</evidence>
<dbReference type="PANTHER" id="PTHR46424">
    <property type="entry name" value="UBX DOMAIN-CONTAINING PROTEIN 4"/>
    <property type="match status" value="1"/>
</dbReference>
<dbReference type="EMBL" id="PHWZ01000119">
    <property type="protein sequence ID" value="TEY68352.1"/>
    <property type="molecule type" value="Genomic_DNA"/>
</dbReference>
<dbReference type="Proteomes" id="UP000297299">
    <property type="component" value="Unassembled WGS sequence"/>
</dbReference>
<comment type="caution">
    <text evidence="8">The sequence shown here is derived from an EMBL/GenBank/DDBJ whole genome shotgun (WGS) entry which is preliminary data.</text>
</comment>
<dbReference type="GO" id="GO:0006986">
    <property type="term" value="P:response to unfolded protein"/>
    <property type="evidence" value="ECO:0007669"/>
    <property type="project" value="UniProtKB-KW"/>
</dbReference>
<feature type="region of interest" description="Disordered" evidence="6">
    <location>
        <begin position="236"/>
        <end position="276"/>
    </location>
</feature>
<dbReference type="AlphaFoldDB" id="A0A4Y8D553"/>
<feature type="region of interest" description="Disordered" evidence="6">
    <location>
        <begin position="407"/>
        <end position="463"/>
    </location>
</feature>
<dbReference type="SUPFAM" id="SSF54236">
    <property type="entry name" value="Ubiquitin-like"/>
    <property type="match status" value="1"/>
</dbReference>